<keyword evidence="2" id="KW-0808">Transferase</keyword>
<feature type="domain" description="Choline/carnitine acyltransferase" evidence="6">
    <location>
        <begin position="49"/>
        <end position="346"/>
    </location>
</feature>
<dbReference type="GO" id="GO:0016746">
    <property type="term" value="F:acyltransferase activity"/>
    <property type="evidence" value="ECO:0007669"/>
    <property type="project" value="UniProtKB-KW"/>
</dbReference>
<evidence type="ECO:0000256" key="3">
    <source>
        <dbReference type="ARBA" id="ARBA00023315"/>
    </source>
</evidence>
<evidence type="ECO:0000313" key="7">
    <source>
        <dbReference type="EMBL" id="KAL3318304.1"/>
    </source>
</evidence>
<evidence type="ECO:0000259" key="6">
    <source>
        <dbReference type="Pfam" id="PF00755"/>
    </source>
</evidence>
<gene>
    <name evidence="7" type="ORF">Ciccas_003031</name>
</gene>
<reference evidence="7 8" key="1">
    <citation type="submission" date="2024-11" db="EMBL/GenBank/DDBJ databases">
        <title>Adaptive evolution of stress response genes in parasites aligns with host niche diversity.</title>
        <authorList>
            <person name="Hahn C."/>
            <person name="Resl P."/>
        </authorList>
    </citation>
    <scope>NUCLEOTIDE SEQUENCE [LARGE SCALE GENOMIC DNA]</scope>
    <source>
        <strain evidence="7">EGGRZ-B1_66</strain>
        <tissue evidence="7">Body</tissue>
    </source>
</reference>
<feature type="compositionally biased region" description="Polar residues" evidence="5">
    <location>
        <begin position="13"/>
        <end position="22"/>
    </location>
</feature>
<dbReference type="InterPro" id="IPR000542">
    <property type="entry name" value="Carn_acyl_trans"/>
</dbReference>
<dbReference type="Gene3D" id="3.30.559.70">
    <property type="entry name" value="Choline/Carnitine o-acyltransferase, domain 2"/>
    <property type="match status" value="1"/>
</dbReference>
<name>A0ABD2QFM1_9PLAT</name>
<dbReference type="EMBL" id="JBJKFK010000260">
    <property type="protein sequence ID" value="KAL3318304.1"/>
    <property type="molecule type" value="Genomic_DNA"/>
</dbReference>
<organism evidence="7 8">
    <name type="scientific">Cichlidogyrus casuarinus</name>
    <dbReference type="NCBI Taxonomy" id="1844966"/>
    <lineage>
        <taxon>Eukaryota</taxon>
        <taxon>Metazoa</taxon>
        <taxon>Spiralia</taxon>
        <taxon>Lophotrochozoa</taxon>
        <taxon>Platyhelminthes</taxon>
        <taxon>Monogenea</taxon>
        <taxon>Monopisthocotylea</taxon>
        <taxon>Dactylogyridea</taxon>
        <taxon>Ancyrocephalidae</taxon>
        <taxon>Cichlidogyrus</taxon>
    </lineage>
</organism>
<dbReference type="InterPro" id="IPR042231">
    <property type="entry name" value="Cho/carn_acyl_trans_2"/>
</dbReference>
<dbReference type="PANTHER" id="PTHR22589:SF103">
    <property type="entry name" value="CARNITINE O-ACETYL-TRANSFERASE, ISOFORM A-RELATED"/>
    <property type="match status" value="1"/>
</dbReference>
<evidence type="ECO:0000313" key="8">
    <source>
        <dbReference type="Proteomes" id="UP001626550"/>
    </source>
</evidence>
<dbReference type="Pfam" id="PF00755">
    <property type="entry name" value="Carn_acyltransf"/>
    <property type="match status" value="1"/>
</dbReference>
<dbReference type="Gene3D" id="3.30.559.10">
    <property type="entry name" value="Chloramphenicol acetyltransferase-like domain"/>
    <property type="match status" value="1"/>
</dbReference>
<evidence type="ECO:0000256" key="4">
    <source>
        <dbReference type="PIRSR" id="PIRSR600542-1"/>
    </source>
</evidence>
<feature type="region of interest" description="Disordered" evidence="5">
    <location>
        <begin position="1"/>
        <end position="22"/>
    </location>
</feature>
<keyword evidence="8" id="KW-1185">Reference proteome</keyword>
<proteinExistence type="inferred from homology"/>
<comment type="similarity">
    <text evidence="1">Belongs to the carnitine/choline acetyltransferase family.</text>
</comment>
<dbReference type="AlphaFoldDB" id="A0ABD2QFM1"/>
<dbReference type="SUPFAM" id="SSF52777">
    <property type="entry name" value="CoA-dependent acyltransferases"/>
    <property type="match status" value="2"/>
</dbReference>
<evidence type="ECO:0000256" key="2">
    <source>
        <dbReference type="ARBA" id="ARBA00022679"/>
    </source>
</evidence>
<comment type="caution">
    <text evidence="7">The sequence shown here is derived from an EMBL/GenBank/DDBJ whole genome shotgun (WGS) entry which is preliminary data.</text>
</comment>
<dbReference type="InterPro" id="IPR023213">
    <property type="entry name" value="CAT-like_dom_sf"/>
</dbReference>
<dbReference type="InterPro" id="IPR039551">
    <property type="entry name" value="Cho/carn_acyl_trans"/>
</dbReference>
<accession>A0ABD2QFM1</accession>
<dbReference type="PANTHER" id="PTHR22589">
    <property type="entry name" value="CARNITINE O-ACYLTRANSFERASE"/>
    <property type="match status" value="1"/>
</dbReference>
<keyword evidence="3" id="KW-0012">Acyltransferase</keyword>
<evidence type="ECO:0000256" key="5">
    <source>
        <dbReference type="SAM" id="MobiDB-lite"/>
    </source>
</evidence>
<protein>
    <recommendedName>
        <fullName evidence="6">Choline/carnitine acyltransferase domain-containing protein</fullName>
    </recommendedName>
</protein>
<sequence length="366" mass="40803">MLNLDTEAGIESAQDSSSEAGIMTNSDEKRNVYNGLHGAFNPNKRVKIGDSQNVANRWFDKTIQIHTSRDGSFGLNFEHSPMDGPAIIALVNSVLESTSSDHDHNIRMTDDNKVPSNCMIPLKFTTPQHLQQELEKTFDMTNNLIGSMQGTYGKFVPFGKQEIKSLGVSPDAFIQVGMQLAYNRLHPDLMPPPTYESGSLRRFMNGRTECIRSCSPQSVEFTQIMRHSSDHLAQKGALIEACAAHSKYTKLAMSAKAFDRHFLGLKAIAIESGLVKEELVKNFLLNPHFARLSDFRISSSQISSKWDISVLFGPTSPDGYGFCYNIQDKQIVICSSSFRKSADTRAPVNFLQAFGSSLKDMRRLFE</sequence>
<feature type="active site" description="Proton acceptor" evidence="4">
    <location>
        <position position="79"/>
    </location>
</feature>
<evidence type="ECO:0000256" key="1">
    <source>
        <dbReference type="ARBA" id="ARBA00005232"/>
    </source>
</evidence>
<dbReference type="Proteomes" id="UP001626550">
    <property type="component" value="Unassembled WGS sequence"/>
</dbReference>